<comment type="caution">
    <text evidence="9">The sequence shown here is derived from an EMBL/GenBank/DDBJ whole genome shotgun (WGS) entry which is preliminary data.</text>
</comment>
<evidence type="ECO:0000256" key="1">
    <source>
        <dbReference type="ARBA" id="ARBA00004651"/>
    </source>
</evidence>
<reference evidence="9" key="2">
    <citation type="submission" date="2021-09" db="EMBL/GenBank/DDBJ databases">
        <authorList>
            <person name="Gilroy R."/>
        </authorList>
    </citation>
    <scope>NUCLEOTIDE SEQUENCE</scope>
    <source>
        <strain evidence="9">CHK173-2119</strain>
    </source>
</reference>
<protein>
    <submittedName>
        <fullName evidence="9">Undecaprenyl/decaprenyl-phosphate alpha-N-acetylglucosaminyl 1-phosphate transferase</fullName>
    </submittedName>
</protein>
<accession>A0A921DWG9</accession>
<feature type="binding site" evidence="7">
    <location>
        <position position="216"/>
    </location>
    <ligand>
        <name>Mg(2+)</name>
        <dbReference type="ChEBI" id="CHEBI:18420"/>
    </ligand>
</feature>
<dbReference type="AlphaFoldDB" id="A0A921DWG9"/>
<evidence type="ECO:0000256" key="5">
    <source>
        <dbReference type="ARBA" id="ARBA00022989"/>
    </source>
</evidence>
<evidence type="ECO:0000256" key="2">
    <source>
        <dbReference type="ARBA" id="ARBA00022475"/>
    </source>
</evidence>
<dbReference type="PANTHER" id="PTHR22926:SF3">
    <property type="entry name" value="UNDECAPRENYL-PHOSPHATE ALPHA-N-ACETYLGLUCOSAMINYL 1-PHOSPHATE TRANSFERASE"/>
    <property type="match status" value="1"/>
</dbReference>
<evidence type="ECO:0000256" key="8">
    <source>
        <dbReference type="SAM" id="Phobius"/>
    </source>
</evidence>
<gene>
    <name evidence="9" type="ORF">K8W17_07305</name>
</gene>
<dbReference type="GO" id="GO:0005886">
    <property type="term" value="C:plasma membrane"/>
    <property type="evidence" value="ECO:0007669"/>
    <property type="project" value="UniProtKB-SubCell"/>
</dbReference>
<dbReference type="GO" id="GO:0016780">
    <property type="term" value="F:phosphotransferase activity, for other substituted phosphate groups"/>
    <property type="evidence" value="ECO:0007669"/>
    <property type="project" value="InterPro"/>
</dbReference>
<feature type="transmembrane region" description="Helical" evidence="8">
    <location>
        <begin position="294"/>
        <end position="313"/>
    </location>
</feature>
<feature type="transmembrane region" description="Helical" evidence="8">
    <location>
        <begin position="6"/>
        <end position="26"/>
    </location>
</feature>
<name>A0A921DWG9_9LACO</name>
<dbReference type="InterPro" id="IPR018480">
    <property type="entry name" value="PNAcMuramoyl-5peptid_Trfase_CS"/>
</dbReference>
<proteinExistence type="predicted"/>
<dbReference type="PROSITE" id="PS01348">
    <property type="entry name" value="MRAY_2"/>
    <property type="match status" value="1"/>
</dbReference>
<evidence type="ECO:0000256" key="3">
    <source>
        <dbReference type="ARBA" id="ARBA00022679"/>
    </source>
</evidence>
<dbReference type="GO" id="GO:0046872">
    <property type="term" value="F:metal ion binding"/>
    <property type="evidence" value="ECO:0007669"/>
    <property type="project" value="UniProtKB-KW"/>
</dbReference>
<feature type="transmembrane region" description="Helical" evidence="8">
    <location>
        <begin position="237"/>
        <end position="261"/>
    </location>
</feature>
<dbReference type="Proteomes" id="UP000774947">
    <property type="component" value="Unassembled WGS sequence"/>
</dbReference>
<feature type="transmembrane region" description="Helical" evidence="8">
    <location>
        <begin position="186"/>
        <end position="203"/>
    </location>
</feature>
<dbReference type="GO" id="GO:0071555">
    <property type="term" value="P:cell wall organization"/>
    <property type="evidence" value="ECO:0007669"/>
    <property type="project" value="TreeGrafter"/>
</dbReference>
<evidence type="ECO:0000256" key="7">
    <source>
        <dbReference type="PIRSR" id="PIRSR600715-1"/>
    </source>
</evidence>
<keyword evidence="6 8" id="KW-0472">Membrane</keyword>
<feature type="transmembrane region" description="Helical" evidence="8">
    <location>
        <begin position="319"/>
        <end position="339"/>
    </location>
</feature>
<keyword evidence="5 8" id="KW-1133">Transmembrane helix</keyword>
<comment type="subcellular location">
    <subcellularLocation>
        <location evidence="1">Cell membrane</location>
        <topology evidence="1">Multi-pass membrane protein</topology>
    </subcellularLocation>
</comment>
<keyword evidence="7" id="KW-0479">Metal-binding</keyword>
<feature type="binding site" evidence="7">
    <location>
        <position position="153"/>
    </location>
    <ligand>
        <name>Mg(2+)</name>
        <dbReference type="ChEBI" id="CHEBI:18420"/>
    </ligand>
</feature>
<feature type="transmembrane region" description="Helical" evidence="8">
    <location>
        <begin position="210"/>
        <end position="231"/>
    </location>
</feature>
<keyword evidence="7" id="KW-0460">Magnesium</keyword>
<evidence type="ECO:0000313" key="10">
    <source>
        <dbReference type="Proteomes" id="UP000774947"/>
    </source>
</evidence>
<keyword evidence="3 9" id="KW-0808">Transferase</keyword>
<evidence type="ECO:0000256" key="4">
    <source>
        <dbReference type="ARBA" id="ARBA00022692"/>
    </source>
</evidence>
<dbReference type="Pfam" id="PF00953">
    <property type="entry name" value="Glycos_transf_4"/>
    <property type="match status" value="1"/>
</dbReference>
<feature type="transmembrane region" description="Helical" evidence="8">
    <location>
        <begin position="47"/>
        <end position="65"/>
    </location>
</feature>
<evidence type="ECO:0000313" key="9">
    <source>
        <dbReference type="EMBL" id="HJE15868.1"/>
    </source>
</evidence>
<sequence length="362" mass="40000">MFAIIVKLISTMILAAVVTPFVRKIAIVLGAEDQPNQRRINKEPMPTLGGLGIFVAFTFATFILLRNQFPTHELIAVFCAECIIVLVGIIDDIREISPWKKLIGIVLASLVIYFLAGIRMSNLTIPFVGNFNLGWWQFPITILWIVAITNAVNLIDGLDGLATGVSIIGLFTMGVIGFFFLNVANAYPSILIFCLVAALIGFLPHNFYPASIYLGDTGSLFIGFMIAVLSLKGLKNVTFVSLIIPIVILGIPIIDTAYAIIRRSWNKEPIMRPDKRHLHHQLLRLGFTQRQTVLIIYGLALIFSFVSLLYPLSSRAGNVLLTIAILVGVELLLEAIGITKLRLLKVAQKLSGRINDHHLNDE</sequence>
<feature type="transmembrane region" description="Helical" evidence="8">
    <location>
        <begin position="71"/>
        <end position="90"/>
    </location>
</feature>
<organism evidence="9 10">
    <name type="scientific">Lapidilactobacillus dextrinicus</name>
    <dbReference type="NCBI Taxonomy" id="51664"/>
    <lineage>
        <taxon>Bacteria</taxon>
        <taxon>Bacillati</taxon>
        <taxon>Bacillota</taxon>
        <taxon>Bacilli</taxon>
        <taxon>Lactobacillales</taxon>
        <taxon>Lactobacillaceae</taxon>
        <taxon>Lapidilactobacillus</taxon>
    </lineage>
</organism>
<reference evidence="9" key="1">
    <citation type="journal article" date="2021" name="PeerJ">
        <title>Extensive microbial diversity within the chicken gut microbiome revealed by metagenomics and culture.</title>
        <authorList>
            <person name="Gilroy R."/>
            <person name="Ravi A."/>
            <person name="Getino M."/>
            <person name="Pursley I."/>
            <person name="Horton D.L."/>
            <person name="Alikhan N.F."/>
            <person name="Baker D."/>
            <person name="Gharbi K."/>
            <person name="Hall N."/>
            <person name="Watson M."/>
            <person name="Adriaenssens E.M."/>
            <person name="Foster-Nyarko E."/>
            <person name="Jarju S."/>
            <person name="Secka A."/>
            <person name="Antonio M."/>
            <person name="Oren A."/>
            <person name="Chaudhuri R.R."/>
            <person name="La Ragione R."/>
            <person name="Hildebrand F."/>
            <person name="Pallen M.J."/>
        </authorList>
    </citation>
    <scope>NUCLEOTIDE SEQUENCE</scope>
    <source>
        <strain evidence="9">CHK173-2119</strain>
    </source>
</reference>
<comment type="cofactor">
    <cofactor evidence="7">
        <name>Mg(2+)</name>
        <dbReference type="ChEBI" id="CHEBI:18420"/>
    </cofactor>
</comment>
<keyword evidence="2" id="KW-1003">Cell membrane</keyword>
<dbReference type="EMBL" id="DYXY01000193">
    <property type="protein sequence ID" value="HJE15868.1"/>
    <property type="molecule type" value="Genomic_DNA"/>
</dbReference>
<evidence type="ECO:0000256" key="6">
    <source>
        <dbReference type="ARBA" id="ARBA00023136"/>
    </source>
</evidence>
<feature type="transmembrane region" description="Helical" evidence="8">
    <location>
        <begin position="102"/>
        <end position="121"/>
    </location>
</feature>
<dbReference type="PANTHER" id="PTHR22926">
    <property type="entry name" value="PHOSPHO-N-ACETYLMURAMOYL-PENTAPEPTIDE-TRANSFERASE"/>
    <property type="match status" value="1"/>
</dbReference>
<dbReference type="GO" id="GO:0044038">
    <property type="term" value="P:cell wall macromolecule biosynthetic process"/>
    <property type="evidence" value="ECO:0007669"/>
    <property type="project" value="TreeGrafter"/>
</dbReference>
<feature type="transmembrane region" description="Helical" evidence="8">
    <location>
        <begin position="133"/>
        <end position="154"/>
    </location>
</feature>
<keyword evidence="4 8" id="KW-0812">Transmembrane</keyword>
<dbReference type="GO" id="GO:0009103">
    <property type="term" value="P:lipopolysaccharide biosynthetic process"/>
    <property type="evidence" value="ECO:0007669"/>
    <property type="project" value="TreeGrafter"/>
</dbReference>
<feature type="transmembrane region" description="Helical" evidence="8">
    <location>
        <begin position="161"/>
        <end position="180"/>
    </location>
</feature>
<dbReference type="CDD" id="cd06853">
    <property type="entry name" value="GT_WecA_like"/>
    <property type="match status" value="1"/>
</dbReference>
<dbReference type="InterPro" id="IPR000715">
    <property type="entry name" value="Glycosyl_transferase_4"/>
</dbReference>